<gene>
    <name evidence="2" type="ORF">FHETE_10332</name>
</gene>
<evidence type="ECO:0000256" key="1">
    <source>
        <dbReference type="SAM" id="MobiDB-lite"/>
    </source>
</evidence>
<evidence type="ECO:0000313" key="3">
    <source>
        <dbReference type="Proteomes" id="UP000567885"/>
    </source>
</evidence>
<reference evidence="2 3" key="1">
    <citation type="submission" date="2020-05" db="EMBL/GenBank/DDBJ databases">
        <title>Identification and distribution of gene clusters putatively required for synthesis of sphingolipid metabolism inhibitors in phylogenetically diverse species of the filamentous fungus Fusarium.</title>
        <authorList>
            <person name="Kim H.-S."/>
            <person name="Busman M."/>
            <person name="Brown D.W."/>
            <person name="Divon H."/>
            <person name="Uhlig S."/>
            <person name="Proctor R.H."/>
        </authorList>
    </citation>
    <scope>NUCLEOTIDE SEQUENCE [LARGE SCALE GENOMIC DNA]</scope>
    <source>
        <strain evidence="2 3">NRRL 20693</strain>
    </source>
</reference>
<feature type="region of interest" description="Disordered" evidence="1">
    <location>
        <begin position="64"/>
        <end position="112"/>
    </location>
</feature>
<organism evidence="2 3">
    <name type="scientific">Fusarium heterosporum</name>
    <dbReference type="NCBI Taxonomy" id="42747"/>
    <lineage>
        <taxon>Eukaryota</taxon>
        <taxon>Fungi</taxon>
        <taxon>Dikarya</taxon>
        <taxon>Ascomycota</taxon>
        <taxon>Pezizomycotina</taxon>
        <taxon>Sordariomycetes</taxon>
        <taxon>Hypocreomycetidae</taxon>
        <taxon>Hypocreales</taxon>
        <taxon>Nectriaceae</taxon>
        <taxon>Fusarium</taxon>
        <taxon>Fusarium heterosporum species complex</taxon>
    </lineage>
</organism>
<keyword evidence="3" id="KW-1185">Reference proteome</keyword>
<feature type="compositionally biased region" description="Acidic residues" evidence="1">
    <location>
        <begin position="93"/>
        <end position="103"/>
    </location>
</feature>
<dbReference type="EMBL" id="JAAGWQ010000275">
    <property type="protein sequence ID" value="KAF5657630.1"/>
    <property type="molecule type" value="Genomic_DNA"/>
</dbReference>
<name>A0A8H5SV57_FUSHE</name>
<dbReference type="Proteomes" id="UP000567885">
    <property type="component" value="Unassembled WGS sequence"/>
</dbReference>
<evidence type="ECO:0000313" key="2">
    <source>
        <dbReference type="EMBL" id="KAF5657630.1"/>
    </source>
</evidence>
<dbReference type="OrthoDB" id="4982631at2759"/>
<proteinExistence type="predicted"/>
<sequence length="112" mass="12767">MDVLLPASSLISLYQPEKSQFRLMIALWNLKACNHVSWNQDDVLTEQLWCSMKLSDGADVEVDCDVRSTDGEDNREDVANSEDQSSVMRANDPETEDMDDGDEEKDHNRNED</sequence>
<protein>
    <submittedName>
        <fullName evidence="2">Uncharacterized protein</fullName>
    </submittedName>
</protein>
<dbReference type="AlphaFoldDB" id="A0A8H5SV57"/>
<accession>A0A8H5SV57</accession>
<comment type="caution">
    <text evidence="2">The sequence shown here is derived from an EMBL/GenBank/DDBJ whole genome shotgun (WGS) entry which is preliminary data.</text>
</comment>
<feature type="compositionally biased region" description="Basic and acidic residues" evidence="1">
    <location>
        <begin position="64"/>
        <end position="78"/>
    </location>
</feature>